<dbReference type="Proteomes" id="UP001174934">
    <property type="component" value="Unassembled WGS sequence"/>
</dbReference>
<sequence length="162" mass="18491">MAASRIELAALVAQMNETLSAIRSTIASLDMAHHNGLLDELVRRRDWGIEALLGDYSAGCSSMAQDRELERLVIAERRGIDGGEREQTRRSEDEQRAARIRNEDARVKATLRKCTKKVLDQADHTMSLIEQDAQRMLQEGQEKLRALVEWRKELNHLIDDQL</sequence>
<name>A0AA40C2G5_9PEZI</name>
<keyword evidence="2" id="KW-1185">Reference proteome</keyword>
<dbReference type="AlphaFoldDB" id="A0AA40C2G5"/>
<accession>A0AA40C2G5</accession>
<protein>
    <submittedName>
        <fullName evidence="1">Uncharacterized protein</fullName>
    </submittedName>
</protein>
<gene>
    <name evidence="1" type="ORF">B0T17DRAFT_618302</name>
</gene>
<organism evidence="1 2">
    <name type="scientific">Bombardia bombarda</name>
    <dbReference type="NCBI Taxonomy" id="252184"/>
    <lineage>
        <taxon>Eukaryota</taxon>
        <taxon>Fungi</taxon>
        <taxon>Dikarya</taxon>
        <taxon>Ascomycota</taxon>
        <taxon>Pezizomycotina</taxon>
        <taxon>Sordariomycetes</taxon>
        <taxon>Sordariomycetidae</taxon>
        <taxon>Sordariales</taxon>
        <taxon>Lasiosphaeriaceae</taxon>
        <taxon>Bombardia</taxon>
    </lineage>
</organism>
<evidence type="ECO:0000313" key="1">
    <source>
        <dbReference type="EMBL" id="KAK0621923.1"/>
    </source>
</evidence>
<comment type="caution">
    <text evidence="1">The sequence shown here is derived from an EMBL/GenBank/DDBJ whole genome shotgun (WGS) entry which is preliminary data.</text>
</comment>
<reference evidence="1" key="1">
    <citation type="submission" date="2023-06" db="EMBL/GenBank/DDBJ databases">
        <title>Genome-scale phylogeny and comparative genomics of the fungal order Sordariales.</title>
        <authorList>
            <consortium name="Lawrence Berkeley National Laboratory"/>
            <person name="Hensen N."/>
            <person name="Bonometti L."/>
            <person name="Westerberg I."/>
            <person name="Brannstrom I.O."/>
            <person name="Guillou S."/>
            <person name="Cros-Aarteil S."/>
            <person name="Calhoun S."/>
            <person name="Haridas S."/>
            <person name="Kuo A."/>
            <person name="Mondo S."/>
            <person name="Pangilinan J."/>
            <person name="Riley R."/>
            <person name="LaButti K."/>
            <person name="Andreopoulos B."/>
            <person name="Lipzen A."/>
            <person name="Chen C."/>
            <person name="Yanf M."/>
            <person name="Daum C."/>
            <person name="Ng V."/>
            <person name="Clum A."/>
            <person name="Steindorff A."/>
            <person name="Ohm R."/>
            <person name="Martin F."/>
            <person name="Silar P."/>
            <person name="Natvig D."/>
            <person name="Lalanne C."/>
            <person name="Gautier V."/>
            <person name="Ament-velasquez S.L."/>
            <person name="Kruys A."/>
            <person name="Hutchinson M.I."/>
            <person name="Powell A.J."/>
            <person name="Barry K."/>
            <person name="Miller A.N."/>
            <person name="Grigoriev I.V."/>
            <person name="Debuchy R."/>
            <person name="Gladieux P."/>
            <person name="Thoren M.H."/>
            <person name="Johannesson H."/>
        </authorList>
    </citation>
    <scope>NUCLEOTIDE SEQUENCE</scope>
    <source>
        <strain evidence="1">SMH3391-2</strain>
    </source>
</reference>
<evidence type="ECO:0000313" key="2">
    <source>
        <dbReference type="Proteomes" id="UP001174934"/>
    </source>
</evidence>
<dbReference type="EMBL" id="JAULSR010000004">
    <property type="protein sequence ID" value="KAK0621923.1"/>
    <property type="molecule type" value="Genomic_DNA"/>
</dbReference>
<proteinExistence type="predicted"/>